<evidence type="ECO:0000313" key="2">
    <source>
        <dbReference type="EMBL" id="GGT99830.1"/>
    </source>
</evidence>
<dbReference type="EMBL" id="AP018553">
    <property type="protein sequence ID" value="BBD72790.1"/>
    <property type="molecule type" value="Genomic_DNA"/>
</dbReference>
<keyword evidence="3" id="KW-1185">Reference proteome</keyword>
<name>A0A348B3N8_9CREN</name>
<protein>
    <submittedName>
        <fullName evidence="1">Uncharacterized protein</fullName>
    </submittedName>
</protein>
<reference evidence="2" key="1">
    <citation type="journal article" date="2014" name="Int. J. Syst. Evol. Microbiol.">
        <title>Complete genome sequence of Corynebacterium casei LMG S-19264T (=DSM 44701T), isolated from a smear-ripened cheese.</title>
        <authorList>
            <consortium name="US DOE Joint Genome Institute (JGI-PGF)"/>
            <person name="Walter F."/>
            <person name="Albersmeier A."/>
            <person name="Kalinowski J."/>
            <person name="Ruckert C."/>
        </authorList>
    </citation>
    <scope>NUCLEOTIDE SEQUENCE</scope>
    <source>
        <strain evidence="2">JCM 31740</strain>
    </source>
</reference>
<dbReference type="KEGG" id="sacd:HS1genome_1179"/>
<reference evidence="2" key="4">
    <citation type="submission" date="2020-09" db="EMBL/GenBank/DDBJ databases">
        <authorList>
            <person name="Sun Q."/>
            <person name="Ohkuma M."/>
        </authorList>
    </citation>
    <scope>NUCLEOTIDE SEQUENCE</scope>
    <source>
        <strain evidence="2">JCM 31740</strain>
    </source>
</reference>
<evidence type="ECO:0000313" key="1">
    <source>
        <dbReference type="EMBL" id="BBD72790.1"/>
    </source>
</evidence>
<accession>A0A348B3N8</accession>
<gene>
    <name evidence="2" type="ORF">GCM10007116_16520</name>
    <name evidence="1" type="ORF">HS1genome_1179</name>
</gene>
<proteinExistence type="predicted"/>
<dbReference type="EMBL" id="BMQS01000015">
    <property type="protein sequence ID" value="GGT99830.1"/>
    <property type="molecule type" value="Genomic_DNA"/>
</dbReference>
<organism evidence="1 3">
    <name type="scientific">Sulfodiicoccus acidiphilus</name>
    <dbReference type="NCBI Taxonomy" id="1670455"/>
    <lineage>
        <taxon>Archaea</taxon>
        <taxon>Thermoproteota</taxon>
        <taxon>Thermoprotei</taxon>
        <taxon>Sulfolobales</taxon>
        <taxon>Sulfolobaceae</taxon>
        <taxon>Sulfodiicoccus</taxon>
    </lineage>
</organism>
<dbReference type="Proteomes" id="UP000276741">
    <property type="component" value="Chromosome"/>
</dbReference>
<sequence length="213" mass="23849">MDVFRYAEREGLLFPDPQGSYIVAVDGDICLVDGPKREVQFAVLGTEEPYLKKLTAFSSLSGMLVDVTCAMAVPDSKARTRRLARLFGQTFEDYVFNILSANFIVEKGREIRPSLAKFTGERDFVRPDFVIEGIAVEAKVGSYERAQLDAYASSFRAGVLTTPFSSRCDVPRGWVCVCNLVYNPPKLVESIRLLKERTRGDRGDRYTSLRGIP</sequence>
<reference evidence="3" key="2">
    <citation type="submission" date="2018-04" db="EMBL/GenBank/DDBJ databases">
        <title>Complete genome sequence of Sulfodiicoccus acidiphilus strain HS-1.</title>
        <authorList>
            <person name="Sakai H.D."/>
            <person name="Kurosawa N."/>
        </authorList>
    </citation>
    <scope>NUCLEOTIDE SEQUENCE [LARGE SCALE GENOMIC DNA]</scope>
    <source>
        <strain evidence="3">HS-1</strain>
    </source>
</reference>
<reference evidence="1" key="3">
    <citation type="journal article" date="2019" name="BMC Res. Notes">
        <title>Complete genome sequence of the Sulfodiicoccus acidiphilus strain HS-1T, the first crenarchaeon that lacks polB3, isolated from an acidic hot spring in Ohwaku-dani, Hakone, Japan.</title>
        <authorList>
            <person name="Sakai H.D."/>
            <person name="Kurosawa N."/>
        </authorList>
    </citation>
    <scope>NUCLEOTIDE SEQUENCE</scope>
    <source>
        <strain evidence="1">HS-1</strain>
    </source>
</reference>
<dbReference type="Proteomes" id="UP000616143">
    <property type="component" value="Unassembled WGS sequence"/>
</dbReference>
<evidence type="ECO:0000313" key="3">
    <source>
        <dbReference type="Proteomes" id="UP000276741"/>
    </source>
</evidence>
<dbReference type="AlphaFoldDB" id="A0A348B3N8"/>